<proteinExistence type="inferred from homology"/>
<evidence type="ECO:0000313" key="11">
    <source>
        <dbReference type="EMBL" id="SYW73746.1"/>
    </source>
</evidence>
<feature type="compositionally biased region" description="Pro residues" evidence="8">
    <location>
        <begin position="10"/>
        <end position="19"/>
    </location>
</feature>
<sequence>MPTLAHSPTPLLPPVPPSKSKPTLSLANMDEASTSASANVPSTSSSPSSYTNVTIGPDDNFDWEAYVAAYTGPARSQRLMYIATHCPALRKTCSKVAIDHIRETTRDVSAYQAMVTVHNIEPGTGNLIPASERIQADSEWIQSTQQRNNAEREKLELEMRNYQNNLIKESIRMAHRDLGDHFWDTGDYTEALKSYTKTRDYCSTTDHVIEMCMNVIKVSLRIENWTNVQTFVSKAEGVLESYVPSGSAGGRKLSSLSTLNIAPPTKGGSTPGADAIGALFRAGGSSAAQPAPTTSSSTQAGSSGESASQTAAKKLVAETGAKLRAANAIACIGQGRYEAAAKLLLSIDPAHSPAFTDIITQSDVSIYVALCSLATMERGALKTQVMENSKFRGFLEHEPYVRELLEAFSSAQFKKVGEILNQHEARHLLDPYLASHVNSLRTSLTRRALRHFFTPFDRISITRMAAAFGWEEDRMTNELAACIERGEFKNLPDKAAEMGDARIDAITQTLEYRIKDARRAVFDSALELGDKRCRETKRLLLRMKLVENGVVAKANRSYTADT</sequence>
<evidence type="ECO:0000256" key="6">
    <source>
        <dbReference type="ARBA" id="ARBA00023242"/>
    </source>
</evidence>
<dbReference type="InterPro" id="IPR036390">
    <property type="entry name" value="WH_DNA-bd_sf"/>
</dbReference>
<dbReference type="Proteomes" id="UP000658997">
    <property type="component" value="Unassembled WGS sequence"/>
</dbReference>
<dbReference type="AlphaFoldDB" id="A0A8H8QGA3"/>
<feature type="coiled-coil region" evidence="7">
    <location>
        <begin position="141"/>
        <end position="172"/>
    </location>
</feature>
<keyword evidence="7" id="KW-0175">Coiled coil</keyword>
<keyword evidence="4" id="KW-0963">Cytoplasm</keyword>
<name>A0A8H8QGA3_9BASI</name>
<evidence type="ECO:0000256" key="8">
    <source>
        <dbReference type="SAM" id="MobiDB-lite"/>
    </source>
</evidence>
<dbReference type="Pfam" id="PF10602">
    <property type="entry name" value="RPN7"/>
    <property type="match status" value="1"/>
</dbReference>
<organism evidence="11 12">
    <name type="scientific">Ustilago bromivora</name>
    <dbReference type="NCBI Taxonomy" id="307758"/>
    <lineage>
        <taxon>Eukaryota</taxon>
        <taxon>Fungi</taxon>
        <taxon>Dikarya</taxon>
        <taxon>Basidiomycota</taxon>
        <taxon>Ustilaginomycotina</taxon>
        <taxon>Ustilaginomycetes</taxon>
        <taxon>Ustilaginales</taxon>
        <taxon>Ustilaginaceae</taxon>
        <taxon>Ustilago</taxon>
    </lineage>
</organism>
<dbReference type="InterPro" id="IPR045135">
    <property type="entry name" value="Rpn7_N"/>
</dbReference>
<comment type="caution">
    <text evidence="11">The sequence shown here is derived from an EMBL/GenBank/DDBJ whole genome shotgun (WGS) entry which is preliminary data.</text>
</comment>
<evidence type="ECO:0000256" key="7">
    <source>
        <dbReference type="SAM" id="Coils"/>
    </source>
</evidence>
<evidence type="ECO:0000256" key="2">
    <source>
        <dbReference type="ARBA" id="ARBA00004496"/>
    </source>
</evidence>
<evidence type="ECO:0000256" key="5">
    <source>
        <dbReference type="ARBA" id="ARBA00022790"/>
    </source>
</evidence>
<accession>A0A8H8QGA3</accession>
<evidence type="ECO:0000259" key="9">
    <source>
        <dbReference type="Pfam" id="PF01399"/>
    </source>
</evidence>
<keyword evidence="5" id="KW-0736">Signalosome</keyword>
<protein>
    <submittedName>
        <fullName evidence="11">Related to COP9 signalosome complex subunit 1</fullName>
    </submittedName>
</protein>
<dbReference type="Gene3D" id="1.25.40.570">
    <property type="match status" value="2"/>
</dbReference>
<gene>
    <name evidence="11" type="ORF">UBRO2_00021</name>
</gene>
<dbReference type="GO" id="GO:0008180">
    <property type="term" value="C:COP9 signalosome"/>
    <property type="evidence" value="ECO:0007669"/>
    <property type="project" value="UniProtKB-KW"/>
</dbReference>
<keyword evidence="12" id="KW-1185">Reference proteome</keyword>
<feature type="domain" description="PCI" evidence="9">
    <location>
        <begin position="420"/>
        <end position="488"/>
    </location>
</feature>
<evidence type="ECO:0000259" key="10">
    <source>
        <dbReference type="Pfam" id="PF10602"/>
    </source>
</evidence>
<dbReference type="GO" id="GO:0005737">
    <property type="term" value="C:cytoplasm"/>
    <property type="evidence" value="ECO:0007669"/>
    <property type="project" value="UniProtKB-SubCell"/>
</dbReference>
<feature type="region of interest" description="Disordered" evidence="8">
    <location>
        <begin position="1"/>
        <end position="51"/>
    </location>
</feature>
<evidence type="ECO:0000313" key="12">
    <source>
        <dbReference type="Proteomes" id="UP000658997"/>
    </source>
</evidence>
<feature type="domain" description="26S proteasome regulatory subunit Rpn7 N-terminal" evidence="10">
    <location>
        <begin position="137"/>
        <end position="383"/>
    </location>
</feature>
<dbReference type="PANTHER" id="PTHR14145:SF2">
    <property type="entry name" value="COP9 SIGNALOSOME COMPLEX SUBUNIT 1"/>
    <property type="match status" value="1"/>
</dbReference>
<dbReference type="InterPro" id="IPR000717">
    <property type="entry name" value="PCI_dom"/>
</dbReference>
<dbReference type="PANTHER" id="PTHR14145">
    <property type="entry name" value="26S PROTESOME SUBUNIT 6"/>
    <property type="match status" value="1"/>
</dbReference>
<dbReference type="EMBL" id="ULHB01000001">
    <property type="protein sequence ID" value="SYW73746.1"/>
    <property type="molecule type" value="Genomic_DNA"/>
</dbReference>
<reference evidence="11" key="1">
    <citation type="submission" date="2018-08" db="EMBL/GenBank/DDBJ databases">
        <authorList>
            <person name="Guldener U."/>
        </authorList>
    </citation>
    <scope>NUCLEOTIDE SEQUENCE</scope>
    <source>
        <strain evidence="11">UB2</strain>
    </source>
</reference>
<feature type="compositionally biased region" description="Low complexity" evidence="8">
    <location>
        <begin position="33"/>
        <end position="51"/>
    </location>
</feature>
<evidence type="ECO:0000256" key="1">
    <source>
        <dbReference type="ARBA" id="ARBA00004123"/>
    </source>
</evidence>
<dbReference type="InterPro" id="IPR019585">
    <property type="entry name" value="Rpn7/CSN1"/>
</dbReference>
<comment type="subcellular location">
    <subcellularLocation>
        <location evidence="2">Cytoplasm</location>
    </subcellularLocation>
    <subcellularLocation>
        <location evidence="1">Nucleus</location>
    </subcellularLocation>
</comment>
<keyword evidence="6" id="KW-0539">Nucleus</keyword>
<evidence type="ECO:0000256" key="3">
    <source>
        <dbReference type="ARBA" id="ARBA00008793"/>
    </source>
</evidence>
<comment type="similarity">
    <text evidence="3">Belongs to the CSN1 family.</text>
</comment>
<dbReference type="SUPFAM" id="SSF46785">
    <property type="entry name" value="Winged helix' DNA-binding domain"/>
    <property type="match status" value="1"/>
</dbReference>
<feature type="region of interest" description="Disordered" evidence="8">
    <location>
        <begin position="284"/>
        <end position="306"/>
    </location>
</feature>
<evidence type="ECO:0000256" key="4">
    <source>
        <dbReference type="ARBA" id="ARBA00022490"/>
    </source>
</evidence>
<dbReference type="Pfam" id="PF01399">
    <property type="entry name" value="PCI"/>
    <property type="match status" value="1"/>
</dbReference>